<name>A0AC60PYF8_IXOPE</name>
<accession>A0AC60PYF8</accession>
<sequence>MLGHPFCWDDKMAATDEKSVLEALMLKRSQSATRLKSVSYKPRWFVLTKASLRYHDGNSDASSFSCRVIISHRLT</sequence>
<evidence type="ECO:0000313" key="1">
    <source>
        <dbReference type="EMBL" id="KAG0426166.1"/>
    </source>
</evidence>
<keyword evidence="2" id="KW-1185">Reference proteome</keyword>
<gene>
    <name evidence="1" type="ORF">HPB47_026712</name>
</gene>
<comment type="caution">
    <text evidence="1">The sequence shown here is derived from an EMBL/GenBank/DDBJ whole genome shotgun (WGS) entry which is preliminary data.</text>
</comment>
<proteinExistence type="predicted"/>
<dbReference type="EMBL" id="JABSTQ010009753">
    <property type="protein sequence ID" value="KAG0426166.1"/>
    <property type="molecule type" value="Genomic_DNA"/>
</dbReference>
<organism evidence="1 2">
    <name type="scientific">Ixodes persulcatus</name>
    <name type="common">Taiga tick</name>
    <dbReference type="NCBI Taxonomy" id="34615"/>
    <lineage>
        <taxon>Eukaryota</taxon>
        <taxon>Metazoa</taxon>
        <taxon>Ecdysozoa</taxon>
        <taxon>Arthropoda</taxon>
        <taxon>Chelicerata</taxon>
        <taxon>Arachnida</taxon>
        <taxon>Acari</taxon>
        <taxon>Parasitiformes</taxon>
        <taxon>Ixodida</taxon>
        <taxon>Ixodoidea</taxon>
        <taxon>Ixodidae</taxon>
        <taxon>Ixodinae</taxon>
        <taxon>Ixodes</taxon>
    </lineage>
</organism>
<reference evidence="1 2" key="1">
    <citation type="journal article" date="2020" name="Cell">
        <title>Large-Scale Comparative Analyses of Tick Genomes Elucidate Their Genetic Diversity and Vector Capacities.</title>
        <authorList>
            <consortium name="Tick Genome and Microbiome Consortium (TIGMIC)"/>
            <person name="Jia N."/>
            <person name="Wang J."/>
            <person name="Shi W."/>
            <person name="Du L."/>
            <person name="Sun Y."/>
            <person name="Zhan W."/>
            <person name="Jiang J.F."/>
            <person name="Wang Q."/>
            <person name="Zhang B."/>
            <person name="Ji P."/>
            <person name="Bell-Sakyi L."/>
            <person name="Cui X.M."/>
            <person name="Yuan T.T."/>
            <person name="Jiang B.G."/>
            <person name="Yang W.F."/>
            <person name="Lam T.T."/>
            <person name="Chang Q.C."/>
            <person name="Ding S.J."/>
            <person name="Wang X.J."/>
            <person name="Zhu J.G."/>
            <person name="Ruan X.D."/>
            <person name="Zhao L."/>
            <person name="Wei J.T."/>
            <person name="Ye R.Z."/>
            <person name="Que T.C."/>
            <person name="Du C.H."/>
            <person name="Zhou Y.H."/>
            <person name="Cheng J.X."/>
            <person name="Dai P.F."/>
            <person name="Guo W.B."/>
            <person name="Han X.H."/>
            <person name="Huang E.J."/>
            <person name="Li L.F."/>
            <person name="Wei W."/>
            <person name="Gao Y.C."/>
            <person name="Liu J.Z."/>
            <person name="Shao H.Z."/>
            <person name="Wang X."/>
            <person name="Wang C.C."/>
            <person name="Yang T.C."/>
            <person name="Huo Q.B."/>
            <person name="Li W."/>
            <person name="Chen H.Y."/>
            <person name="Chen S.E."/>
            <person name="Zhou L.G."/>
            <person name="Ni X.B."/>
            <person name="Tian J.H."/>
            <person name="Sheng Y."/>
            <person name="Liu T."/>
            <person name="Pan Y.S."/>
            <person name="Xia L.Y."/>
            <person name="Li J."/>
            <person name="Zhao F."/>
            <person name="Cao W.C."/>
        </authorList>
    </citation>
    <scope>NUCLEOTIDE SEQUENCE [LARGE SCALE GENOMIC DNA]</scope>
    <source>
        <strain evidence="1">Iper-2018</strain>
    </source>
</reference>
<evidence type="ECO:0000313" key="2">
    <source>
        <dbReference type="Proteomes" id="UP000805193"/>
    </source>
</evidence>
<dbReference type="Proteomes" id="UP000805193">
    <property type="component" value="Unassembled WGS sequence"/>
</dbReference>
<protein>
    <submittedName>
        <fullName evidence="1">Uncharacterized protein</fullName>
    </submittedName>
</protein>